<feature type="domain" description="Peptidase S8/S53" evidence="9">
    <location>
        <begin position="190"/>
        <end position="509"/>
    </location>
</feature>
<organism evidence="10 11">
    <name type="scientific">Pythium insidiosum</name>
    <name type="common">Pythiosis disease agent</name>
    <dbReference type="NCBI Taxonomy" id="114742"/>
    <lineage>
        <taxon>Eukaryota</taxon>
        <taxon>Sar</taxon>
        <taxon>Stramenopiles</taxon>
        <taxon>Oomycota</taxon>
        <taxon>Peronosporomycetes</taxon>
        <taxon>Pythiales</taxon>
        <taxon>Pythiaceae</taxon>
        <taxon>Pythium</taxon>
    </lineage>
</organism>
<dbReference type="InterPro" id="IPR051048">
    <property type="entry name" value="Peptidase_S8/S53_subtilisin"/>
</dbReference>
<dbReference type="Pfam" id="PF00082">
    <property type="entry name" value="Peptidase_S8"/>
    <property type="match status" value="1"/>
</dbReference>
<gene>
    <name evidence="10" type="ORF">P43SY_008496</name>
</gene>
<evidence type="ECO:0000256" key="6">
    <source>
        <dbReference type="ARBA" id="ARBA00023619"/>
    </source>
</evidence>
<protein>
    <recommendedName>
        <fullName evidence="6">subtilisin</fullName>
        <ecNumber evidence="6">3.4.21.62</ecNumber>
    </recommendedName>
</protein>
<evidence type="ECO:0000313" key="11">
    <source>
        <dbReference type="Proteomes" id="UP001209570"/>
    </source>
</evidence>
<reference evidence="10" key="1">
    <citation type="submission" date="2021-12" db="EMBL/GenBank/DDBJ databases">
        <title>Prjna785345.</title>
        <authorList>
            <person name="Rujirawat T."/>
            <person name="Krajaejun T."/>
        </authorList>
    </citation>
    <scope>NUCLEOTIDE SEQUENCE</scope>
    <source>
        <strain evidence="10">Pi057C3</strain>
    </source>
</reference>
<dbReference type="PROSITE" id="PS51892">
    <property type="entry name" value="SUBTILASE"/>
    <property type="match status" value="1"/>
</dbReference>
<keyword evidence="11" id="KW-1185">Reference proteome</keyword>
<dbReference type="PANTHER" id="PTHR43399:SF4">
    <property type="entry name" value="CELL WALL-ASSOCIATED PROTEASE"/>
    <property type="match status" value="1"/>
</dbReference>
<dbReference type="Gene3D" id="3.40.50.200">
    <property type="entry name" value="Peptidase S8/S53 domain"/>
    <property type="match status" value="1"/>
</dbReference>
<dbReference type="GO" id="GO:0004252">
    <property type="term" value="F:serine-type endopeptidase activity"/>
    <property type="evidence" value="ECO:0007669"/>
    <property type="project" value="UniProtKB-UniRule"/>
</dbReference>
<dbReference type="GO" id="GO:0006508">
    <property type="term" value="P:proteolysis"/>
    <property type="evidence" value="ECO:0007669"/>
    <property type="project" value="UniProtKB-KW"/>
</dbReference>
<dbReference type="PROSITE" id="PS00138">
    <property type="entry name" value="SUBTILASE_SER"/>
    <property type="match status" value="1"/>
</dbReference>
<dbReference type="InterPro" id="IPR023828">
    <property type="entry name" value="Peptidase_S8_Ser-AS"/>
</dbReference>
<evidence type="ECO:0000256" key="5">
    <source>
        <dbReference type="ARBA" id="ARBA00023529"/>
    </source>
</evidence>
<proteinExistence type="inferred from homology"/>
<dbReference type="PANTHER" id="PTHR43399">
    <property type="entry name" value="SUBTILISIN-RELATED"/>
    <property type="match status" value="1"/>
</dbReference>
<evidence type="ECO:0000256" key="3">
    <source>
        <dbReference type="ARBA" id="ARBA00022801"/>
    </source>
</evidence>
<dbReference type="Proteomes" id="UP001209570">
    <property type="component" value="Unassembled WGS sequence"/>
</dbReference>
<dbReference type="InterPro" id="IPR036852">
    <property type="entry name" value="Peptidase_S8/S53_dom_sf"/>
</dbReference>
<keyword evidence="3 7" id="KW-0378">Hydrolase</keyword>
<keyword evidence="4 7" id="KW-0720">Serine protease</keyword>
<comment type="catalytic activity">
    <reaction evidence="5">
        <text>Hydrolysis of proteins with broad specificity for peptide bonds, and a preference for a large uncharged residue in P1. Hydrolyzes peptide amides.</text>
        <dbReference type="EC" id="3.4.21.62"/>
    </reaction>
</comment>
<feature type="active site" description="Charge relay system" evidence="7">
    <location>
        <position position="199"/>
    </location>
</feature>
<dbReference type="PRINTS" id="PR00723">
    <property type="entry name" value="SUBTILISIN"/>
</dbReference>
<evidence type="ECO:0000256" key="7">
    <source>
        <dbReference type="PROSITE-ProRule" id="PRU01240"/>
    </source>
</evidence>
<dbReference type="AlphaFoldDB" id="A0AAD5M9K9"/>
<evidence type="ECO:0000313" key="10">
    <source>
        <dbReference type="EMBL" id="KAJ0409624.1"/>
    </source>
</evidence>
<dbReference type="SUPFAM" id="SSF52743">
    <property type="entry name" value="Subtilisin-like"/>
    <property type="match status" value="1"/>
</dbReference>
<keyword evidence="2 7" id="KW-0645">Protease</keyword>
<dbReference type="InterPro" id="IPR000209">
    <property type="entry name" value="Peptidase_S8/S53_dom"/>
</dbReference>
<feature type="signal peptide" evidence="8">
    <location>
        <begin position="1"/>
        <end position="22"/>
    </location>
</feature>
<evidence type="ECO:0000256" key="2">
    <source>
        <dbReference type="ARBA" id="ARBA00022670"/>
    </source>
</evidence>
<comment type="caution">
    <text evidence="10">The sequence shown here is derived from an EMBL/GenBank/DDBJ whole genome shotgun (WGS) entry which is preliminary data.</text>
</comment>
<evidence type="ECO:0000256" key="1">
    <source>
        <dbReference type="ARBA" id="ARBA00011073"/>
    </source>
</evidence>
<sequence length="539" mass="57666">MYMRLWVLTAAVLVAALGQADAVESANQVWLVRLHPPVRVPAEPDASLELELLSRAQRRESVHRRCRAAVRESQRSLLEYLASTPWQQAQNGSEDTTATLEITPLWIQNVVIVAAPRELDGVDSFFTSALRWFPGVIDIHKDELAPWKLLPVSQFVGDTQHIDSNVSEASPQRNVRLLRAPKLWSVGIRGDGITIASIDSGVRYTHDALYGSFRGRRSHGVVHEAARDRHVSFDYSFWFPPGTDLNKETPDTADPVGHGTHTIGTALGAGGIGIAPGATWIAARAFDLHGAVTQSDFLLATQWVICPTKVDGSGKNCSLGADVVTGSFGVDRHDADTLKAWSWLTHVLQVWRQAGTTAVFAAGNTNGFLCGSVFYPASREESVAVGALVGGSTLWGASGKGPSVEDVEGGSRTILKPDFVAPGVAIRSALSTADNAFTRLTGTSMATPHVAGAVALLLSAQHKGRHATADVLGALRNTTKRELSKPFLVPSQCGGTSYKQYPNNIYGFGLPDVCSAAHELGVACGGRGLTNEQDELAIE</sequence>
<name>A0AAD5M9K9_PYTIN</name>
<feature type="chain" id="PRO_5042097926" description="subtilisin" evidence="8">
    <location>
        <begin position="23"/>
        <end position="539"/>
    </location>
</feature>
<evidence type="ECO:0000256" key="4">
    <source>
        <dbReference type="ARBA" id="ARBA00022825"/>
    </source>
</evidence>
<dbReference type="InterPro" id="IPR015500">
    <property type="entry name" value="Peptidase_S8_subtilisin-rel"/>
</dbReference>
<feature type="active site" description="Charge relay system" evidence="7">
    <location>
        <position position="258"/>
    </location>
</feature>
<dbReference type="EC" id="3.4.21.62" evidence="6"/>
<evidence type="ECO:0000256" key="8">
    <source>
        <dbReference type="SAM" id="SignalP"/>
    </source>
</evidence>
<dbReference type="EMBL" id="JAKCXM010000003">
    <property type="protein sequence ID" value="KAJ0409624.1"/>
    <property type="molecule type" value="Genomic_DNA"/>
</dbReference>
<accession>A0AAD5M9K9</accession>
<evidence type="ECO:0000259" key="9">
    <source>
        <dbReference type="Pfam" id="PF00082"/>
    </source>
</evidence>
<keyword evidence="8" id="KW-0732">Signal</keyword>
<feature type="active site" description="Charge relay system" evidence="7">
    <location>
        <position position="444"/>
    </location>
</feature>
<comment type="similarity">
    <text evidence="1 7">Belongs to the peptidase S8 family.</text>
</comment>